<accession>A0A162K4N2</accession>
<organism evidence="4 5">
    <name type="scientific">Paenibacillus glacialis</name>
    <dbReference type="NCBI Taxonomy" id="494026"/>
    <lineage>
        <taxon>Bacteria</taxon>
        <taxon>Bacillati</taxon>
        <taxon>Bacillota</taxon>
        <taxon>Bacilli</taxon>
        <taxon>Bacillales</taxon>
        <taxon>Paenibacillaceae</taxon>
        <taxon>Paenibacillus</taxon>
    </lineage>
</organism>
<keyword evidence="5" id="KW-1185">Reference proteome</keyword>
<name>A0A162K4N2_9BACL</name>
<dbReference type="Proteomes" id="UP000076967">
    <property type="component" value="Unassembled WGS sequence"/>
</dbReference>
<comment type="subcellular location">
    <subcellularLocation>
        <location evidence="1">Cell surface</location>
    </subcellularLocation>
</comment>
<reference evidence="4 5" key="1">
    <citation type="submission" date="2016-03" db="EMBL/GenBank/DDBJ databases">
        <title>Draft genome sequence of Paenibacillus glacialis DSM 22343.</title>
        <authorList>
            <person name="Shin S.-K."/>
            <person name="Yi H."/>
        </authorList>
    </citation>
    <scope>NUCLEOTIDE SEQUENCE [LARGE SCALE GENOMIC DNA]</scope>
    <source>
        <strain evidence="4 5">DSM 22343</strain>
    </source>
</reference>
<gene>
    <name evidence="4" type="ORF">PGLA_10905</name>
</gene>
<sequence length="204" mass="22396">MLKSHAKVDNCLTHKRGSIVAKKTKNRLESKTEKGFALIEVLAAIVILSIVSLVLTSYFSNALSYANTNQNKTVMVNLARNALFYVEKQDFDKMEKYFNLSGGNPNASKGSYPNISTEQCAPDRCSQLFRSPELLESVLNPSINGVAYNITISYQSELHSKMKAEGSKAEMAKYLLPVKVTVSSSIGGSNATIVEGYITDGRIR</sequence>
<keyword evidence="3" id="KW-0812">Transmembrane</keyword>
<evidence type="ECO:0000256" key="3">
    <source>
        <dbReference type="SAM" id="Phobius"/>
    </source>
</evidence>
<feature type="transmembrane region" description="Helical" evidence="3">
    <location>
        <begin position="35"/>
        <end position="59"/>
    </location>
</feature>
<dbReference type="GO" id="GO:0030420">
    <property type="term" value="P:establishment of competence for transformation"/>
    <property type="evidence" value="ECO:0007669"/>
    <property type="project" value="UniProtKB-KW"/>
</dbReference>
<protein>
    <recommendedName>
        <fullName evidence="6">Prepilin-type N-terminal cleavage/methylation domain-containing protein</fullName>
    </recommendedName>
</protein>
<keyword evidence="3" id="KW-0472">Membrane</keyword>
<evidence type="ECO:0000256" key="2">
    <source>
        <dbReference type="ARBA" id="ARBA00023287"/>
    </source>
</evidence>
<dbReference type="RefSeq" id="WP_245699807.1">
    <property type="nucleotide sequence ID" value="NZ_LVJH01000017.1"/>
</dbReference>
<keyword evidence="3" id="KW-1133">Transmembrane helix</keyword>
<dbReference type="InterPro" id="IPR012902">
    <property type="entry name" value="N_methyl_site"/>
</dbReference>
<dbReference type="STRING" id="494026.PGLA_10905"/>
<dbReference type="NCBIfam" id="TIGR02532">
    <property type="entry name" value="IV_pilin_GFxxxE"/>
    <property type="match status" value="1"/>
</dbReference>
<dbReference type="Pfam" id="PF07963">
    <property type="entry name" value="N_methyl"/>
    <property type="match status" value="1"/>
</dbReference>
<evidence type="ECO:0000313" key="5">
    <source>
        <dbReference type="Proteomes" id="UP000076967"/>
    </source>
</evidence>
<comment type="caution">
    <text evidence="4">The sequence shown here is derived from an EMBL/GenBank/DDBJ whole genome shotgun (WGS) entry which is preliminary data.</text>
</comment>
<dbReference type="AlphaFoldDB" id="A0A162K4N2"/>
<dbReference type="EMBL" id="LVJH01000017">
    <property type="protein sequence ID" value="OAB42956.1"/>
    <property type="molecule type" value="Genomic_DNA"/>
</dbReference>
<evidence type="ECO:0000313" key="4">
    <source>
        <dbReference type="EMBL" id="OAB42956.1"/>
    </source>
</evidence>
<evidence type="ECO:0008006" key="6">
    <source>
        <dbReference type="Google" id="ProtNLM"/>
    </source>
</evidence>
<dbReference type="GO" id="GO:0009986">
    <property type="term" value="C:cell surface"/>
    <property type="evidence" value="ECO:0007669"/>
    <property type="project" value="UniProtKB-SubCell"/>
</dbReference>
<proteinExistence type="predicted"/>
<keyword evidence="2" id="KW-0178">Competence</keyword>
<evidence type="ECO:0000256" key="1">
    <source>
        <dbReference type="ARBA" id="ARBA00004241"/>
    </source>
</evidence>